<gene>
    <name evidence="2" type="ORF">E2C01_009475</name>
</gene>
<reference evidence="2 3" key="1">
    <citation type="submission" date="2019-05" db="EMBL/GenBank/DDBJ databases">
        <title>Another draft genome of Portunus trituberculatus and its Hox gene families provides insights of decapod evolution.</title>
        <authorList>
            <person name="Jeong J.-H."/>
            <person name="Song I."/>
            <person name="Kim S."/>
            <person name="Choi T."/>
            <person name="Kim D."/>
            <person name="Ryu S."/>
            <person name="Kim W."/>
        </authorList>
    </citation>
    <scope>NUCLEOTIDE SEQUENCE [LARGE SCALE GENOMIC DNA]</scope>
    <source>
        <tissue evidence="2">Muscle</tissue>
    </source>
</reference>
<name>A0A5B7D5W1_PORTR</name>
<sequence length="104" mass="11496">MQEQRYKEGWQEHSRRLSDAAPFHGPPHLPARKMTAEVLVSPSSPSREAAFPTQDSFTSNSEGSSESRKFSEGTAAEVDIPRHWIIEAAAEPAMFSVECLPAPE</sequence>
<comment type="caution">
    <text evidence="2">The sequence shown here is derived from an EMBL/GenBank/DDBJ whole genome shotgun (WGS) entry which is preliminary data.</text>
</comment>
<proteinExistence type="predicted"/>
<feature type="compositionally biased region" description="Basic and acidic residues" evidence="1">
    <location>
        <begin position="1"/>
        <end position="18"/>
    </location>
</feature>
<dbReference type="Proteomes" id="UP000324222">
    <property type="component" value="Unassembled WGS sequence"/>
</dbReference>
<protein>
    <submittedName>
        <fullName evidence="2">Uncharacterized protein</fullName>
    </submittedName>
</protein>
<evidence type="ECO:0000313" key="2">
    <source>
        <dbReference type="EMBL" id="MPC16646.1"/>
    </source>
</evidence>
<dbReference type="EMBL" id="VSRR010000523">
    <property type="protein sequence ID" value="MPC16646.1"/>
    <property type="molecule type" value="Genomic_DNA"/>
</dbReference>
<keyword evidence="3" id="KW-1185">Reference proteome</keyword>
<dbReference type="AlphaFoldDB" id="A0A5B7D5W1"/>
<organism evidence="2 3">
    <name type="scientific">Portunus trituberculatus</name>
    <name type="common">Swimming crab</name>
    <name type="synonym">Neptunus trituberculatus</name>
    <dbReference type="NCBI Taxonomy" id="210409"/>
    <lineage>
        <taxon>Eukaryota</taxon>
        <taxon>Metazoa</taxon>
        <taxon>Ecdysozoa</taxon>
        <taxon>Arthropoda</taxon>
        <taxon>Crustacea</taxon>
        <taxon>Multicrustacea</taxon>
        <taxon>Malacostraca</taxon>
        <taxon>Eumalacostraca</taxon>
        <taxon>Eucarida</taxon>
        <taxon>Decapoda</taxon>
        <taxon>Pleocyemata</taxon>
        <taxon>Brachyura</taxon>
        <taxon>Eubrachyura</taxon>
        <taxon>Portunoidea</taxon>
        <taxon>Portunidae</taxon>
        <taxon>Portuninae</taxon>
        <taxon>Portunus</taxon>
    </lineage>
</organism>
<evidence type="ECO:0000256" key="1">
    <source>
        <dbReference type="SAM" id="MobiDB-lite"/>
    </source>
</evidence>
<accession>A0A5B7D5W1</accession>
<feature type="region of interest" description="Disordered" evidence="1">
    <location>
        <begin position="1"/>
        <end position="74"/>
    </location>
</feature>
<evidence type="ECO:0000313" key="3">
    <source>
        <dbReference type="Proteomes" id="UP000324222"/>
    </source>
</evidence>